<dbReference type="EMBL" id="KK107239">
    <property type="protein sequence ID" value="EZA54580.1"/>
    <property type="molecule type" value="Genomic_DNA"/>
</dbReference>
<dbReference type="OMA" id="SHGNTHY"/>
<proteinExistence type="predicted"/>
<evidence type="ECO:0000313" key="3">
    <source>
        <dbReference type="Proteomes" id="UP000053097"/>
    </source>
</evidence>
<feature type="compositionally biased region" description="Basic residues" evidence="1">
    <location>
        <begin position="110"/>
        <end position="119"/>
    </location>
</feature>
<dbReference type="Proteomes" id="UP000053097">
    <property type="component" value="Unassembled WGS sequence"/>
</dbReference>
<name>A0A026WEQ3_OOCBI</name>
<feature type="region of interest" description="Disordered" evidence="1">
    <location>
        <begin position="90"/>
        <end position="119"/>
    </location>
</feature>
<dbReference type="OrthoDB" id="422540at2759"/>
<keyword evidence="3" id="KW-1185">Reference proteome</keyword>
<reference evidence="2 3" key="1">
    <citation type="journal article" date="2014" name="Curr. Biol.">
        <title>The genome of the clonal raider ant Cerapachys biroi.</title>
        <authorList>
            <person name="Oxley P.R."/>
            <person name="Ji L."/>
            <person name="Fetter-Pruneda I."/>
            <person name="McKenzie S.K."/>
            <person name="Li C."/>
            <person name="Hu H."/>
            <person name="Zhang G."/>
            <person name="Kronauer D.J."/>
        </authorList>
    </citation>
    <scope>NUCLEOTIDE SEQUENCE [LARGE SCALE GENOMIC DNA]</scope>
</reference>
<gene>
    <name evidence="2" type="ORF">X777_05691</name>
</gene>
<evidence type="ECO:0000256" key="1">
    <source>
        <dbReference type="SAM" id="MobiDB-lite"/>
    </source>
</evidence>
<organism evidence="2 3">
    <name type="scientific">Ooceraea biroi</name>
    <name type="common">Clonal raider ant</name>
    <name type="synonym">Cerapachys biroi</name>
    <dbReference type="NCBI Taxonomy" id="2015173"/>
    <lineage>
        <taxon>Eukaryota</taxon>
        <taxon>Metazoa</taxon>
        <taxon>Ecdysozoa</taxon>
        <taxon>Arthropoda</taxon>
        <taxon>Hexapoda</taxon>
        <taxon>Insecta</taxon>
        <taxon>Pterygota</taxon>
        <taxon>Neoptera</taxon>
        <taxon>Endopterygota</taxon>
        <taxon>Hymenoptera</taxon>
        <taxon>Apocrita</taxon>
        <taxon>Aculeata</taxon>
        <taxon>Formicoidea</taxon>
        <taxon>Formicidae</taxon>
        <taxon>Dorylinae</taxon>
        <taxon>Ooceraea</taxon>
    </lineage>
</organism>
<accession>A0A026WEQ3</accession>
<dbReference type="PANTHER" id="PTHR38681:SF1">
    <property type="entry name" value="RETROVIRUS-RELATED POL POLYPROTEIN FROM TRANSPOSON 412-LIKE PROTEIN"/>
    <property type="match status" value="1"/>
</dbReference>
<sequence>MKDVRATPTAHHVKRRAFVHKELDTCTHVFLRVDRARGPLESPYEGPYQILRRVSDSLFQIRLREEAVNIPIERLKPAFTETLAECETAWDDSDRLDKPSTSRPDQPRTYSRKQVKFRA</sequence>
<dbReference type="AlphaFoldDB" id="A0A026WEQ3"/>
<evidence type="ECO:0000313" key="2">
    <source>
        <dbReference type="EMBL" id="EZA54580.1"/>
    </source>
</evidence>
<protein>
    <submittedName>
        <fullName evidence="2">Uncharacterized protein</fullName>
    </submittedName>
</protein>
<dbReference type="PANTHER" id="PTHR38681">
    <property type="entry name" value="RETROVIRUS-RELATED POL POLYPROTEIN FROM TRANSPOSON 412-LIKE PROTEIN-RELATED"/>
    <property type="match status" value="1"/>
</dbReference>